<gene>
    <name evidence="2" type="ORF">E0I61_13180</name>
</gene>
<dbReference type="SUPFAM" id="SSF53448">
    <property type="entry name" value="Nucleotide-diphospho-sugar transferases"/>
    <property type="match status" value="1"/>
</dbReference>
<evidence type="ECO:0000313" key="2">
    <source>
        <dbReference type="EMBL" id="TDE28070.1"/>
    </source>
</evidence>
<dbReference type="Pfam" id="PF00535">
    <property type="entry name" value="Glycos_transf_2"/>
    <property type="match status" value="1"/>
</dbReference>
<comment type="caution">
    <text evidence="2">The sequence shown here is derived from an EMBL/GenBank/DDBJ whole genome shotgun (WGS) entry which is preliminary data.</text>
</comment>
<reference evidence="2 3" key="1">
    <citation type="submission" date="2019-03" db="EMBL/GenBank/DDBJ databases">
        <title>Novel species of Flavobacterium.</title>
        <authorList>
            <person name="Liu Q."/>
            <person name="Xin Y.-H."/>
        </authorList>
    </citation>
    <scope>NUCLEOTIDE SEQUENCE [LARGE SCALE GENOMIC DNA]</scope>
    <source>
        <strain evidence="2 3">LB2P22</strain>
    </source>
</reference>
<dbReference type="Proteomes" id="UP000294685">
    <property type="component" value="Unassembled WGS sequence"/>
</dbReference>
<keyword evidence="3" id="KW-1185">Reference proteome</keyword>
<protein>
    <submittedName>
        <fullName evidence="2">Glycosyltransferase family 2 protein</fullName>
    </submittedName>
</protein>
<dbReference type="PANTHER" id="PTHR43685:SF2">
    <property type="entry name" value="GLYCOSYLTRANSFERASE 2-LIKE DOMAIN-CONTAINING PROTEIN"/>
    <property type="match status" value="1"/>
</dbReference>
<dbReference type="Gene3D" id="3.90.550.10">
    <property type="entry name" value="Spore Coat Polysaccharide Biosynthesis Protein SpsA, Chain A"/>
    <property type="match status" value="1"/>
</dbReference>
<sequence length="312" mass="37003">MIPKVTIIMATYNRARFIVETLESVQNQSFLDWECLIIDDGGTDNTFEVVAPVLEQDKRFQFLKRPDIYLKGLPGCRNYGLDLAKGEYIIFFDDDDIVHPQNLELCVLELTKNDTSFCRYIRNVFFDDFDFDFDYLEVYASFYIDLKDIERILKNELPFNSCAVMWKKECFANLRFVEHLMYAEEWELYSRIISSGIRGISIDKCLFFGRKHPDSNTGEFYRNDPIRRASYAKAILLVVGNLKEKQLLSYSLKRYFVQMSLGFKEFNLFNQILDILELPTFEKLKWQIFYGTLPLRLLAFGKWKKIKKLYKK</sequence>
<name>A0ABY2DUE7_9FLAO</name>
<organism evidence="2 3">
    <name type="scientific">Flavobacterium ranwuense</name>
    <dbReference type="NCBI Taxonomy" id="2541725"/>
    <lineage>
        <taxon>Bacteria</taxon>
        <taxon>Pseudomonadati</taxon>
        <taxon>Bacteroidota</taxon>
        <taxon>Flavobacteriia</taxon>
        <taxon>Flavobacteriales</taxon>
        <taxon>Flavobacteriaceae</taxon>
        <taxon>Flavobacterium</taxon>
    </lineage>
</organism>
<dbReference type="InterPro" id="IPR001173">
    <property type="entry name" value="Glyco_trans_2-like"/>
</dbReference>
<evidence type="ECO:0000259" key="1">
    <source>
        <dbReference type="Pfam" id="PF00535"/>
    </source>
</evidence>
<accession>A0ABY2DUE7</accession>
<dbReference type="PANTHER" id="PTHR43685">
    <property type="entry name" value="GLYCOSYLTRANSFERASE"/>
    <property type="match status" value="1"/>
</dbReference>
<proteinExistence type="predicted"/>
<dbReference type="InterPro" id="IPR050834">
    <property type="entry name" value="Glycosyltransf_2"/>
</dbReference>
<dbReference type="CDD" id="cd00761">
    <property type="entry name" value="Glyco_tranf_GTA_type"/>
    <property type="match status" value="1"/>
</dbReference>
<dbReference type="EMBL" id="SMLH01000008">
    <property type="protein sequence ID" value="TDE28070.1"/>
    <property type="molecule type" value="Genomic_DNA"/>
</dbReference>
<evidence type="ECO:0000313" key="3">
    <source>
        <dbReference type="Proteomes" id="UP000294685"/>
    </source>
</evidence>
<feature type="domain" description="Glycosyltransferase 2-like" evidence="1">
    <location>
        <begin position="6"/>
        <end position="160"/>
    </location>
</feature>
<dbReference type="InterPro" id="IPR029044">
    <property type="entry name" value="Nucleotide-diphossugar_trans"/>
</dbReference>